<accession>A0AAN6RBD6</accession>
<dbReference type="AlphaFoldDB" id="A0AAN6RBD6"/>
<comment type="caution">
    <text evidence="3">The sequence shown here is derived from an EMBL/GenBank/DDBJ whole genome shotgun (WGS) entry which is preliminary data.</text>
</comment>
<reference evidence="3 4" key="1">
    <citation type="submission" date="2021-02" db="EMBL/GenBank/DDBJ databases">
        <title>Genome assembly of Pseudopithomyces chartarum.</title>
        <authorList>
            <person name="Jauregui R."/>
            <person name="Singh J."/>
            <person name="Voisey C."/>
        </authorList>
    </citation>
    <scope>NUCLEOTIDE SEQUENCE [LARGE SCALE GENOMIC DNA]</scope>
    <source>
        <strain evidence="3 4">AGR01</strain>
    </source>
</reference>
<evidence type="ECO:0000256" key="2">
    <source>
        <dbReference type="SAM" id="Phobius"/>
    </source>
</evidence>
<feature type="compositionally biased region" description="Basic and acidic residues" evidence="1">
    <location>
        <begin position="86"/>
        <end position="106"/>
    </location>
</feature>
<proteinExistence type="predicted"/>
<feature type="transmembrane region" description="Helical" evidence="2">
    <location>
        <begin position="6"/>
        <end position="22"/>
    </location>
</feature>
<feature type="compositionally biased region" description="Basic and acidic residues" evidence="1">
    <location>
        <begin position="30"/>
        <end position="40"/>
    </location>
</feature>
<organism evidence="3 4">
    <name type="scientific">Pseudopithomyces chartarum</name>
    <dbReference type="NCBI Taxonomy" id="1892770"/>
    <lineage>
        <taxon>Eukaryota</taxon>
        <taxon>Fungi</taxon>
        <taxon>Dikarya</taxon>
        <taxon>Ascomycota</taxon>
        <taxon>Pezizomycotina</taxon>
        <taxon>Dothideomycetes</taxon>
        <taxon>Pleosporomycetidae</taxon>
        <taxon>Pleosporales</taxon>
        <taxon>Massarineae</taxon>
        <taxon>Didymosphaeriaceae</taxon>
        <taxon>Pseudopithomyces</taxon>
    </lineage>
</organism>
<sequence>IKSVYYGWGTLIVAGGGAYYFAKRSINADRAQKAEHDAQKRMAQYQLEQAYQQQGPPTPKPTPSNMPSYAGKPYTPPAPKSVTSELGKKRGEMSEDKDWHMVDDRSASPSQEGTEPAPTRHAPEDADGRVKEKSKYEASDVYRSRKGDRFS</sequence>
<keyword evidence="2" id="KW-1133">Transmembrane helix</keyword>
<keyword evidence="4" id="KW-1185">Reference proteome</keyword>
<dbReference type="PANTHER" id="PTHR41800">
    <property type="entry name" value="EXPRESSED PROTEIN"/>
    <property type="match status" value="1"/>
</dbReference>
<evidence type="ECO:0000313" key="4">
    <source>
        <dbReference type="Proteomes" id="UP001280581"/>
    </source>
</evidence>
<feature type="compositionally biased region" description="Low complexity" evidence="1">
    <location>
        <begin position="43"/>
        <end position="54"/>
    </location>
</feature>
<evidence type="ECO:0000256" key="1">
    <source>
        <dbReference type="SAM" id="MobiDB-lite"/>
    </source>
</evidence>
<feature type="compositionally biased region" description="Basic and acidic residues" evidence="1">
    <location>
        <begin position="121"/>
        <end position="151"/>
    </location>
</feature>
<keyword evidence="2" id="KW-0472">Membrane</keyword>
<dbReference type="Proteomes" id="UP001280581">
    <property type="component" value="Unassembled WGS sequence"/>
</dbReference>
<feature type="region of interest" description="Disordered" evidence="1">
    <location>
        <begin position="30"/>
        <end position="151"/>
    </location>
</feature>
<gene>
    <name evidence="3" type="ORF">GRF29_213g462613</name>
</gene>
<protein>
    <submittedName>
        <fullName evidence="3">Uncharacterized protein</fullName>
    </submittedName>
</protein>
<dbReference type="InterPro" id="IPR031833">
    <property type="entry name" value="DUF4748"/>
</dbReference>
<keyword evidence="2" id="KW-0812">Transmembrane</keyword>
<name>A0AAN6RBD6_9PLEO</name>
<dbReference type="Pfam" id="PF15932">
    <property type="entry name" value="DUF4748"/>
    <property type="match status" value="1"/>
</dbReference>
<feature type="non-terminal residue" evidence="3">
    <location>
        <position position="1"/>
    </location>
</feature>
<dbReference type="PANTHER" id="PTHR41800:SF1">
    <property type="entry name" value="EXPRESSED PROTEIN"/>
    <property type="match status" value="1"/>
</dbReference>
<dbReference type="EMBL" id="WVTA01000017">
    <property type="protein sequence ID" value="KAK3200929.1"/>
    <property type="molecule type" value="Genomic_DNA"/>
</dbReference>
<evidence type="ECO:0000313" key="3">
    <source>
        <dbReference type="EMBL" id="KAK3200929.1"/>
    </source>
</evidence>